<dbReference type="EnsemblMetazoa" id="G17685.1">
    <property type="protein sequence ID" value="G17685.1:cds"/>
    <property type="gene ID" value="G17685"/>
</dbReference>
<evidence type="ECO:0000313" key="2">
    <source>
        <dbReference type="Proteomes" id="UP000005408"/>
    </source>
</evidence>
<dbReference type="Proteomes" id="UP000005408">
    <property type="component" value="Unassembled WGS sequence"/>
</dbReference>
<sequence>MEAGVITQIGVPGAFVLPLMDTVVLESKSKGGKDIATILDPKMVEDIALGLEFRFCQGHVCYLETGVGVLGRIGGRLVHVLEVAEKGLKL</sequence>
<evidence type="ECO:0000313" key="1">
    <source>
        <dbReference type="EnsemblMetazoa" id="G17685.1:cds"/>
    </source>
</evidence>
<protein>
    <submittedName>
        <fullName evidence="1">Uncharacterized protein</fullName>
    </submittedName>
</protein>
<dbReference type="AlphaFoldDB" id="A0A8W8JB66"/>
<accession>A0A8W8JB66</accession>
<reference evidence="1" key="1">
    <citation type="submission" date="2022-08" db="UniProtKB">
        <authorList>
            <consortium name="EnsemblMetazoa"/>
        </authorList>
    </citation>
    <scope>IDENTIFICATION</scope>
    <source>
        <strain evidence="1">05x7-T-G4-1.051#20</strain>
    </source>
</reference>
<keyword evidence="2" id="KW-1185">Reference proteome</keyword>
<proteinExistence type="predicted"/>
<organism evidence="1 2">
    <name type="scientific">Magallana gigas</name>
    <name type="common">Pacific oyster</name>
    <name type="synonym">Crassostrea gigas</name>
    <dbReference type="NCBI Taxonomy" id="29159"/>
    <lineage>
        <taxon>Eukaryota</taxon>
        <taxon>Metazoa</taxon>
        <taxon>Spiralia</taxon>
        <taxon>Lophotrochozoa</taxon>
        <taxon>Mollusca</taxon>
        <taxon>Bivalvia</taxon>
        <taxon>Autobranchia</taxon>
        <taxon>Pteriomorphia</taxon>
        <taxon>Ostreida</taxon>
        <taxon>Ostreoidea</taxon>
        <taxon>Ostreidae</taxon>
        <taxon>Magallana</taxon>
    </lineage>
</organism>
<name>A0A8W8JB66_MAGGI</name>